<dbReference type="InterPro" id="IPR008984">
    <property type="entry name" value="SMAD_FHA_dom_sf"/>
</dbReference>
<sequence length="658" mass="68469">MSTASGPIRSAALLGPGTWTRPGPATLVVRETGWVVLVPGTRKEVIESAWMLLGQSTLAETFLDDLTREAGPHSARTLSAILFGIHGGTSLTIGVRGSTPVAVHTADGAELVVGTDEGPVALRTFDAVRRVAFGDLPSEDPVGTLRVATGITRVRGFVQVAVDPADLGEEDRAALAAQVATFGRSIENPETAKRPSVGAAPKPVPSVARPAMTPVRRPATVTRRPGEVPSSIDRGAAPPRATNAAASSGGPNVFDGLFSAAPAAPATPAAPAARAPASTPETTPIVVSRPEITPMVTSRPETTPVVTSTSETAASSRPTPDTAETGDPGTASRPSSVPDTLVAPIDQDEGLALLAPHTETAPLEDADGLESSGAYDDLFGRTIHRSVEDAAVRRGAEDESEGAGHGQPRAADVSPGHPCSEESSGPEDGRRSLPSAAPRSAPDSPAAVDTGVIDWVPGAGRIAPEIARADARRAAPLPRREPVSPPTGRLLHQSPTAPVRTRQSGRAVVLTGLVCRNGHANSAERSRCRACEAPLDGPARRVARPPLGAIELSTGEHFVLDRSAIVGRRPRASRADGRQAPQLITVPSPQQDVSRSHLELRLEGWHVVAIDLGSTNGTTLQREGADLLRLRPQDGIVLHDGDRLDLGDDVRLRLRERS</sequence>
<feature type="compositionally biased region" description="Basic and acidic residues" evidence="2">
    <location>
        <begin position="470"/>
        <end position="482"/>
    </location>
</feature>
<evidence type="ECO:0000313" key="4">
    <source>
        <dbReference type="EMBL" id="PCC39139.1"/>
    </source>
</evidence>
<comment type="caution">
    <text evidence="4">The sequence shown here is derived from an EMBL/GenBank/DDBJ whole genome shotgun (WGS) entry which is preliminary data.</text>
</comment>
<dbReference type="PROSITE" id="PS50006">
    <property type="entry name" value="FHA_DOMAIN"/>
    <property type="match status" value="1"/>
</dbReference>
<feature type="compositionally biased region" description="Low complexity" evidence="2">
    <location>
        <begin position="268"/>
        <end position="284"/>
    </location>
</feature>
<proteinExistence type="predicted"/>
<keyword evidence="5" id="KW-1185">Reference proteome</keyword>
<reference evidence="4 5" key="1">
    <citation type="journal article" date="2017" name="Elife">
        <title>Extensive horizontal gene transfer in cheese-associated bacteria.</title>
        <authorList>
            <person name="Bonham K.S."/>
            <person name="Wolfe B.E."/>
            <person name="Dutton R.J."/>
        </authorList>
    </citation>
    <scope>NUCLEOTIDE SEQUENCE [LARGE SCALE GENOMIC DNA]</scope>
    <source>
        <strain evidence="4 5">341_9</strain>
    </source>
</reference>
<feature type="compositionally biased region" description="Low complexity" evidence="2">
    <location>
        <begin position="236"/>
        <end position="246"/>
    </location>
</feature>
<dbReference type="GeneID" id="95325993"/>
<feature type="domain" description="FHA" evidence="3">
    <location>
        <begin position="564"/>
        <end position="625"/>
    </location>
</feature>
<feature type="region of interest" description="Disordered" evidence="2">
    <location>
        <begin position="470"/>
        <end position="504"/>
    </location>
</feature>
<accession>A0A2A3YIS7</accession>
<dbReference type="Proteomes" id="UP000218598">
    <property type="component" value="Unassembled WGS sequence"/>
</dbReference>
<gene>
    <name evidence="4" type="ORF">CIK66_09640</name>
</gene>
<evidence type="ECO:0000256" key="2">
    <source>
        <dbReference type="SAM" id="MobiDB-lite"/>
    </source>
</evidence>
<dbReference type="SMART" id="SM00240">
    <property type="entry name" value="FHA"/>
    <property type="match status" value="1"/>
</dbReference>
<dbReference type="Gene3D" id="2.60.200.20">
    <property type="match status" value="1"/>
</dbReference>
<feature type="compositionally biased region" description="Low complexity" evidence="2">
    <location>
        <begin position="432"/>
        <end position="447"/>
    </location>
</feature>
<keyword evidence="1" id="KW-0597">Phosphoprotein</keyword>
<feature type="compositionally biased region" description="Polar residues" evidence="2">
    <location>
        <begin position="493"/>
        <end position="504"/>
    </location>
</feature>
<dbReference type="InterPro" id="IPR000253">
    <property type="entry name" value="FHA_dom"/>
</dbReference>
<evidence type="ECO:0000259" key="3">
    <source>
        <dbReference type="PROSITE" id="PS50006"/>
    </source>
</evidence>
<dbReference type="SUPFAM" id="SSF49879">
    <property type="entry name" value="SMAD/FHA domain"/>
    <property type="match status" value="1"/>
</dbReference>
<evidence type="ECO:0000256" key="1">
    <source>
        <dbReference type="ARBA" id="ARBA00022553"/>
    </source>
</evidence>
<dbReference type="RefSeq" id="WP_096163398.1">
    <property type="nucleotide sequence ID" value="NZ_JBQQNQ010000025.1"/>
</dbReference>
<name>A0A2A3YIS7_9MICO</name>
<dbReference type="CDD" id="cd00060">
    <property type="entry name" value="FHA"/>
    <property type="match status" value="1"/>
</dbReference>
<feature type="region of interest" description="Disordered" evidence="2">
    <location>
        <begin position="268"/>
        <end position="341"/>
    </location>
</feature>
<dbReference type="Pfam" id="PF00498">
    <property type="entry name" value="FHA"/>
    <property type="match status" value="1"/>
</dbReference>
<feature type="compositionally biased region" description="Low complexity" evidence="2">
    <location>
        <begin position="213"/>
        <end position="223"/>
    </location>
</feature>
<organism evidence="4 5">
    <name type="scientific">Brachybacterium alimentarium</name>
    <dbReference type="NCBI Taxonomy" id="47845"/>
    <lineage>
        <taxon>Bacteria</taxon>
        <taxon>Bacillati</taxon>
        <taxon>Actinomycetota</taxon>
        <taxon>Actinomycetes</taxon>
        <taxon>Micrococcales</taxon>
        <taxon>Dermabacteraceae</taxon>
        <taxon>Brachybacterium</taxon>
    </lineage>
</organism>
<protein>
    <recommendedName>
        <fullName evidence="3">FHA domain-containing protein</fullName>
    </recommendedName>
</protein>
<dbReference type="AlphaFoldDB" id="A0A2A3YIS7"/>
<dbReference type="EMBL" id="NRGR01000016">
    <property type="protein sequence ID" value="PCC39139.1"/>
    <property type="molecule type" value="Genomic_DNA"/>
</dbReference>
<feature type="compositionally biased region" description="Low complexity" evidence="2">
    <location>
        <begin position="297"/>
        <end position="320"/>
    </location>
</feature>
<dbReference type="OrthoDB" id="5485098at2"/>
<evidence type="ECO:0000313" key="5">
    <source>
        <dbReference type="Proteomes" id="UP000218598"/>
    </source>
</evidence>
<feature type="region of interest" description="Disordered" evidence="2">
    <location>
        <begin position="391"/>
        <end position="451"/>
    </location>
</feature>
<feature type="region of interest" description="Disordered" evidence="2">
    <location>
        <begin position="186"/>
        <end position="248"/>
    </location>
</feature>